<protein>
    <submittedName>
        <fullName evidence="3">Uncharacterized protein LOC127752120</fullName>
    </submittedName>
</protein>
<organism evidence="2 3">
    <name type="scientific">Frankliniella occidentalis</name>
    <name type="common">Western flower thrips</name>
    <name type="synonym">Euthrips occidentalis</name>
    <dbReference type="NCBI Taxonomy" id="133901"/>
    <lineage>
        <taxon>Eukaryota</taxon>
        <taxon>Metazoa</taxon>
        <taxon>Ecdysozoa</taxon>
        <taxon>Arthropoda</taxon>
        <taxon>Hexapoda</taxon>
        <taxon>Insecta</taxon>
        <taxon>Pterygota</taxon>
        <taxon>Neoptera</taxon>
        <taxon>Paraneoptera</taxon>
        <taxon>Thysanoptera</taxon>
        <taxon>Terebrantia</taxon>
        <taxon>Thripoidea</taxon>
        <taxon>Thripidae</taxon>
        <taxon>Frankliniella</taxon>
    </lineage>
</organism>
<gene>
    <name evidence="3" type="primary">LOC127752120</name>
</gene>
<sequence>MDHLKQEGSLTQYVLDFREVVNQIADTGKAMEDEMCSVLLMANVKPVHKAFCQIVVRTCQTKLPDGTPTLDFNTISEELLIEGNKIKSEESPAQNQNSAKSAQKSGPGKSRDGSWNQHGHRDGGRSGNSRRPSSSKGKTNQYQQKSKPKSDDGKQTGKFPPCIHIHCSKTNHPASICFFRHSSHAATGGRKRKSETEDSNDSPKKREIQDDSTGPTRWVIKMARRGR</sequence>
<feature type="compositionally biased region" description="Low complexity" evidence="1">
    <location>
        <begin position="127"/>
        <end position="137"/>
    </location>
</feature>
<feature type="region of interest" description="Disordered" evidence="1">
    <location>
        <begin position="184"/>
        <end position="227"/>
    </location>
</feature>
<proteinExistence type="predicted"/>
<dbReference type="RefSeq" id="XP_052132696.1">
    <property type="nucleotide sequence ID" value="XM_052276736.1"/>
</dbReference>
<dbReference type="KEGG" id="foc:127752120"/>
<keyword evidence="2" id="KW-1185">Reference proteome</keyword>
<dbReference type="GeneID" id="127752120"/>
<evidence type="ECO:0000313" key="3">
    <source>
        <dbReference type="RefSeq" id="XP_052132696.1"/>
    </source>
</evidence>
<dbReference type="AlphaFoldDB" id="A0A9C6XB67"/>
<accession>A0A9C6XB67</accession>
<evidence type="ECO:0000256" key="1">
    <source>
        <dbReference type="SAM" id="MobiDB-lite"/>
    </source>
</evidence>
<feature type="region of interest" description="Disordered" evidence="1">
    <location>
        <begin position="88"/>
        <end position="157"/>
    </location>
</feature>
<name>A0A9C6XB67_FRAOC</name>
<evidence type="ECO:0000313" key="2">
    <source>
        <dbReference type="Proteomes" id="UP000504606"/>
    </source>
</evidence>
<dbReference type="Proteomes" id="UP000504606">
    <property type="component" value="Unplaced"/>
</dbReference>
<reference evidence="3" key="1">
    <citation type="submission" date="2025-08" db="UniProtKB">
        <authorList>
            <consortium name="RefSeq"/>
        </authorList>
    </citation>
    <scope>IDENTIFICATION</scope>
    <source>
        <tissue evidence="3">Whole organism</tissue>
    </source>
</reference>
<feature type="compositionally biased region" description="Polar residues" evidence="1">
    <location>
        <begin position="91"/>
        <end position="104"/>
    </location>
</feature>